<gene>
    <name evidence="1" type="ORF">CR155_12160</name>
</gene>
<name>A0A2N4UEY1_9BURK</name>
<proteinExistence type="predicted"/>
<comment type="caution">
    <text evidence="1">The sequence shown here is derived from an EMBL/GenBank/DDBJ whole genome shotgun (WGS) entry which is preliminary data.</text>
</comment>
<dbReference type="AlphaFoldDB" id="A0A2N4UEY1"/>
<organism evidence="1 2">
    <name type="scientific">Pollutimonas nitritireducens</name>
    <dbReference type="NCBI Taxonomy" id="2045209"/>
    <lineage>
        <taxon>Bacteria</taxon>
        <taxon>Pseudomonadati</taxon>
        <taxon>Pseudomonadota</taxon>
        <taxon>Betaproteobacteria</taxon>
        <taxon>Burkholderiales</taxon>
        <taxon>Alcaligenaceae</taxon>
        <taxon>Pollutimonas</taxon>
    </lineage>
</organism>
<dbReference type="EMBL" id="PDNV01000007">
    <property type="protein sequence ID" value="PLC53574.1"/>
    <property type="molecule type" value="Genomic_DNA"/>
</dbReference>
<sequence>MRISLSITQLRRTGMSKIELWHGPDKGLIACWERGKDLSTEAPELAELTRNGELVPLPWKGGVENAIKSKLKCGTFRYLAMWQGLCGTDLMIDTDVELTLRCTKFGVQVVFTDNFSKHVDS</sequence>
<reference evidence="1 2" key="1">
    <citation type="submission" date="2017-10" db="EMBL/GenBank/DDBJ databases">
        <title>Two draft genome sequences of Pusillimonas sp. strains isolated from a nitrate- and radionuclide-contaminated groundwater in Russia.</title>
        <authorList>
            <person name="Grouzdev D.S."/>
            <person name="Tourova T.P."/>
            <person name="Goeva M.A."/>
            <person name="Babich T.L."/>
            <person name="Sokolova D.S."/>
            <person name="Abdullin R."/>
            <person name="Poltaraus A.B."/>
            <person name="Toshchakov S.V."/>
            <person name="Nazina T.N."/>
        </authorList>
    </citation>
    <scope>NUCLEOTIDE SEQUENCE [LARGE SCALE GENOMIC DNA]</scope>
    <source>
        <strain evidence="1 2">JR1/69-2-13</strain>
    </source>
</reference>
<evidence type="ECO:0000313" key="2">
    <source>
        <dbReference type="Proteomes" id="UP000234328"/>
    </source>
</evidence>
<protein>
    <submittedName>
        <fullName evidence="1">Uncharacterized protein</fullName>
    </submittedName>
</protein>
<accession>A0A2N4UEY1</accession>
<evidence type="ECO:0000313" key="1">
    <source>
        <dbReference type="EMBL" id="PLC53574.1"/>
    </source>
</evidence>
<keyword evidence="2" id="KW-1185">Reference proteome</keyword>
<dbReference type="OrthoDB" id="8857594at2"/>
<dbReference type="Proteomes" id="UP000234328">
    <property type="component" value="Unassembled WGS sequence"/>
</dbReference>